<dbReference type="GO" id="GO:0000166">
    <property type="term" value="F:nucleotide binding"/>
    <property type="evidence" value="ECO:0007669"/>
    <property type="project" value="UniProtKB-KW"/>
</dbReference>
<dbReference type="Pfam" id="PF24729">
    <property type="entry name" value="Acb2_Tad1_hairpin"/>
    <property type="match status" value="1"/>
</dbReference>
<evidence type="ECO:0000259" key="2">
    <source>
        <dbReference type="Pfam" id="PF24729"/>
    </source>
</evidence>
<evidence type="ECO:0000313" key="3">
    <source>
        <dbReference type="EMBL" id="SHI01912.1"/>
    </source>
</evidence>
<protein>
    <recommendedName>
        <fullName evidence="2">Acb2/Tad1 hairpin domain-containing protein</fullName>
    </recommendedName>
</protein>
<dbReference type="Proteomes" id="UP000184079">
    <property type="component" value="Unassembled WGS sequence"/>
</dbReference>
<feature type="domain" description="Acb2/Tad1 hairpin" evidence="2">
    <location>
        <begin position="1"/>
        <end position="65"/>
    </location>
</feature>
<dbReference type="AlphaFoldDB" id="A0A1M5XQG4"/>
<evidence type="ECO:0000313" key="4">
    <source>
        <dbReference type="Proteomes" id="UP000184079"/>
    </source>
</evidence>
<dbReference type="OrthoDB" id="4257351at2"/>
<sequence length="68" mass="7787">MNNQIENNFSYHAPKEGQVEKYNAIREKAKELAYLLEEVCPNSREKSVALTNLETSVMWANASIARNE</sequence>
<keyword evidence="4" id="KW-1185">Reference proteome</keyword>
<name>A0A1M5XQG4_9BACI</name>
<accession>A0A1M5XQG4</accession>
<proteinExistence type="predicted"/>
<keyword evidence="1" id="KW-0547">Nucleotide-binding</keyword>
<dbReference type="InterPro" id="IPR056098">
    <property type="entry name" value="Acb2/Tad1_hairpin"/>
</dbReference>
<organism evidence="3 4">
    <name type="scientific">Virgibacillus chiguensis</name>
    <dbReference type="NCBI Taxonomy" id="411959"/>
    <lineage>
        <taxon>Bacteria</taxon>
        <taxon>Bacillati</taxon>
        <taxon>Bacillota</taxon>
        <taxon>Bacilli</taxon>
        <taxon>Bacillales</taxon>
        <taxon>Bacillaceae</taxon>
        <taxon>Virgibacillus</taxon>
    </lineage>
</organism>
<dbReference type="EMBL" id="FQXD01000032">
    <property type="protein sequence ID" value="SHI01912.1"/>
    <property type="molecule type" value="Genomic_DNA"/>
</dbReference>
<dbReference type="RefSeq" id="WP_073013445.1">
    <property type="nucleotide sequence ID" value="NZ_FQXD01000032.1"/>
</dbReference>
<evidence type="ECO:0000256" key="1">
    <source>
        <dbReference type="ARBA" id="ARBA00022741"/>
    </source>
</evidence>
<gene>
    <name evidence="3" type="ORF">SAMN05421807_13213</name>
</gene>
<reference evidence="4" key="1">
    <citation type="submission" date="2016-11" db="EMBL/GenBank/DDBJ databases">
        <authorList>
            <person name="Varghese N."/>
            <person name="Submissions S."/>
        </authorList>
    </citation>
    <scope>NUCLEOTIDE SEQUENCE [LARGE SCALE GENOMIC DNA]</scope>
    <source>
        <strain evidence="4">CGMCC 1.6496</strain>
    </source>
</reference>